<comment type="caution">
    <text evidence="3">The sequence shown here is derived from an EMBL/GenBank/DDBJ whole genome shotgun (WGS) entry which is preliminary data.</text>
</comment>
<dbReference type="Proteomes" id="UP000540568">
    <property type="component" value="Unassembled WGS sequence"/>
</dbReference>
<evidence type="ECO:0000256" key="1">
    <source>
        <dbReference type="SAM" id="MobiDB-lite"/>
    </source>
</evidence>
<keyword evidence="4" id="KW-1185">Reference proteome</keyword>
<gene>
    <name evidence="3" type="ORF">FHX71_002062</name>
</gene>
<feature type="region of interest" description="Disordered" evidence="1">
    <location>
        <begin position="1"/>
        <end position="22"/>
    </location>
</feature>
<feature type="region of interest" description="Disordered" evidence="1">
    <location>
        <begin position="92"/>
        <end position="111"/>
    </location>
</feature>
<feature type="compositionally biased region" description="Basic residues" evidence="1">
    <location>
        <begin position="1"/>
        <end position="10"/>
    </location>
</feature>
<dbReference type="EMBL" id="JACGWV010000001">
    <property type="protein sequence ID" value="MBA8808120.1"/>
    <property type="molecule type" value="Genomic_DNA"/>
</dbReference>
<organism evidence="3 4">
    <name type="scientific">Promicromonospora sukumoe</name>
    <dbReference type="NCBI Taxonomy" id="88382"/>
    <lineage>
        <taxon>Bacteria</taxon>
        <taxon>Bacillati</taxon>
        <taxon>Actinomycetota</taxon>
        <taxon>Actinomycetes</taxon>
        <taxon>Micrococcales</taxon>
        <taxon>Promicromonosporaceae</taxon>
        <taxon>Promicromonospora</taxon>
    </lineage>
</organism>
<reference evidence="3 4" key="1">
    <citation type="submission" date="2020-07" db="EMBL/GenBank/DDBJ databases">
        <title>Sequencing the genomes of 1000 actinobacteria strains.</title>
        <authorList>
            <person name="Klenk H.-P."/>
        </authorList>
    </citation>
    <scope>NUCLEOTIDE SEQUENCE [LARGE SCALE GENOMIC DNA]</scope>
    <source>
        <strain evidence="3 4">DSM 44121</strain>
    </source>
</reference>
<keyword evidence="2" id="KW-0472">Membrane</keyword>
<proteinExistence type="predicted"/>
<keyword evidence="2" id="KW-1133">Transmembrane helix</keyword>
<evidence type="ECO:0000256" key="2">
    <source>
        <dbReference type="SAM" id="Phobius"/>
    </source>
</evidence>
<dbReference type="AlphaFoldDB" id="A0A7W3J8A1"/>
<accession>A0A7W3J8A1</accession>
<evidence type="ECO:0000313" key="3">
    <source>
        <dbReference type="EMBL" id="MBA8808120.1"/>
    </source>
</evidence>
<keyword evidence="2" id="KW-0812">Transmembrane</keyword>
<protein>
    <submittedName>
        <fullName evidence="3">Uncharacterized protein</fullName>
    </submittedName>
</protein>
<dbReference type="RefSeq" id="WP_182615930.1">
    <property type="nucleotide sequence ID" value="NZ_BAAATF010000006.1"/>
</dbReference>
<evidence type="ECO:0000313" key="4">
    <source>
        <dbReference type="Proteomes" id="UP000540568"/>
    </source>
</evidence>
<feature type="transmembrane region" description="Helical" evidence="2">
    <location>
        <begin position="63"/>
        <end position="88"/>
    </location>
</feature>
<name>A0A7W3J8A1_9MICO</name>
<sequence>MTARTTRPHGTRPFGPHPDDVHPADANLAAGLRVAGSLIEPPGHLDPARIAATAVRNVRRRRVVTATAAGIAALVLVGAGIGVLGSALTDQRAPLPGDEVTAPAPSVRPSEQVGGALECPTLEPLEHGVPAGWTQVEHDGLSFAVPEGWTSRPTDGEFGPGVEWTGPTVLHVNGGAGTSEEEPQFERVYVQSGKPGGNWWAQTASAPESQLIDVPGADYAEAQPDLATMGGEPVFYGVSLFLHQAGQGENLFLVVEFDGGPQGWADLHTFLGALDFRR</sequence>